<dbReference type="InterPro" id="IPR027417">
    <property type="entry name" value="P-loop_NTPase"/>
</dbReference>
<accession>A0A177AR08</accession>
<sequence length="372" mass="43598">MLSLYKNAVYQKKSSKMNDNVDLGILYDIAPKSLGELSKRIPDAIIAGFAKCGTGTMHYFLEQHPEISIAEGEVHYYNYNFLYNKGIDWYQDRMNVAYKSQLVLETTAAYTINNATPERIFNVNPKTKFIILMRNPVHRAISHYKMMNFMDLYVKNINNADTFFDKNVNLSSYTPYNQRFYTDGLYINHLSNVLHYFNRSQILLINSENFVKYPWKTLKRVENFLKIKPYFNKNKFVFSAPKRFYCICKNSYTYFKKDLRKVTCDNPMIQEEVSCMSSRKGFRKIVINSTTINNLYKYYAKTNLQLEKKNPVCLIITGLLYSYYHSNRKLIVENSGKKSSLWVTPEFLTAFENFTIINGCRLSLTLNSNTSL</sequence>
<dbReference type="Gene3D" id="3.40.50.300">
    <property type="entry name" value="P-loop containing nucleotide triphosphate hydrolases"/>
    <property type="match status" value="1"/>
</dbReference>
<feature type="disulfide bond" evidence="5">
    <location>
        <begin position="246"/>
        <end position="275"/>
    </location>
</feature>
<feature type="binding site" evidence="4">
    <location>
        <position position="142"/>
    </location>
    <ligand>
        <name>3'-phosphoadenylyl sulfate</name>
        <dbReference type="ChEBI" id="CHEBI:58339"/>
    </ligand>
</feature>
<dbReference type="SUPFAM" id="SSF52540">
    <property type="entry name" value="P-loop containing nucleoside triphosphate hydrolases"/>
    <property type="match status" value="1"/>
</dbReference>
<keyword evidence="2" id="KW-0325">Glycoprotein</keyword>
<dbReference type="GO" id="GO:0008467">
    <property type="term" value="F:[heparan sulfate]-glucosamine 3-sulfotransferase activity"/>
    <property type="evidence" value="ECO:0007669"/>
    <property type="project" value="TreeGrafter"/>
</dbReference>
<feature type="domain" description="Sulfotransferase" evidence="6">
    <location>
        <begin position="42"/>
        <end position="251"/>
    </location>
</feature>
<dbReference type="AlphaFoldDB" id="A0A177AR08"/>
<evidence type="ECO:0000313" key="8">
    <source>
        <dbReference type="Proteomes" id="UP000078046"/>
    </source>
</evidence>
<dbReference type="InterPro" id="IPR000863">
    <property type="entry name" value="Sulfotransferase_dom"/>
</dbReference>
<dbReference type="InterPro" id="IPR037359">
    <property type="entry name" value="NST/OST"/>
</dbReference>
<name>A0A177AR08_9BILA</name>
<dbReference type="OrthoDB" id="411451at2759"/>
<keyword evidence="8" id="KW-1185">Reference proteome</keyword>
<dbReference type="PANTHER" id="PTHR10605:SF65">
    <property type="entry name" value="GH20068P"/>
    <property type="match status" value="1"/>
</dbReference>
<evidence type="ECO:0000313" key="7">
    <source>
        <dbReference type="EMBL" id="OAF64446.1"/>
    </source>
</evidence>
<keyword evidence="5" id="KW-1015">Disulfide bond</keyword>
<dbReference type="Proteomes" id="UP000078046">
    <property type="component" value="Unassembled WGS sequence"/>
</dbReference>
<feature type="binding site" evidence="4">
    <location>
        <position position="245"/>
    </location>
    <ligand>
        <name>3'-phosphoadenylyl sulfate</name>
        <dbReference type="ChEBI" id="CHEBI:58339"/>
    </ligand>
</feature>
<evidence type="ECO:0000256" key="1">
    <source>
        <dbReference type="ARBA" id="ARBA00022679"/>
    </source>
</evidence>
<organism evidence="7 8">
    <name type="scientific">Intoshia linei</name>
    <dbReference type="NCBI Taxonomy" id="1819745"/>
    <lineage>
        <taxon>Eukaryota</taxon>
        <taxon>Metazoa</taxon>
        <taxon>Spiralia</taxon>
        <taxon>Lophotrochozoa</taxon>
        <taxon>Mesozoa</taxon>
        <taxon>Orthonectida</taxon>
        <taxon>Rhopaluridae</taxon>
        <taxon>Intoshia</taxon>
    </lineage>
</organism>
<feature type="binding site" evidence="4">
    <location>
        <position position="134"/>
    </location>
    <ligand>
        <name>3'-phosphoadenylyl sulfate</name>
        <dbReference type="ChEBI" id="CHEBI:58339"/>
    </ligand>
</feature>
<proteinExistence type="predicted"/>
<evidence type="ECO:0000259" key="6">
    <source>
        <dbReference type="Pfam" id="PF00685"/>
    </source>
</evidence>
<evidence type="ECO:0000256" key="2">
    <source>
        <dbReference type="ARBA" id="ARBA00023180"/>
    </source>
</evidence>
<dbReference type="Pfam" id="PF00685">
    <property type="entry name" value="Sulfotransfer_1"/>
    <property type="match status" value="1"/>
</dbReference>
<comment type="caution">
    <text evidence="7">The sequence shown here is derived from an EMBL/GenBank/DDBJ whole genome shotgun (WGS) entry which is preliminary data.</text>
</comment>
<evidence type="ECO:0000256" key="4">
    <source>
        <dbReference type="PIRSR" id="PIRSR637359-2"/>
    </source>
</evidence>
<reference evidence="7 8" key="1">
    <citation type="submission" date="2016-04" db="EMBL/GenBank/DDBJ databases">
        <title>The genome of Intoshia linei affirms orthonectids as highly simplified spiralians.</title>
        <authorList>
            <person name="Mikhailov K.V."/>
            <person name="Slusarev G.S."/>
            <person name="Nikitin M.A."/>
            <person name="Logacheva M.D."/>
            <person name="Penin A."/>
            <person name="Aleoshin V."/>
            <person name="Panchin Y.V."/>
        </authorList>
    </citation>
    <scope>NUCLEOTIDE SEQUENCE [LARGE SCALE GENOMIC DNA]</scope>
    <source>
        <strain evidence="7">Intl2013</strain>
        <tissue evidence="7">Whole animal</tissue>
    </source>
</reference>
<dbReference type="PANTHER" id="PTHR10605">
    <property type="entry name" value="HEPARAN SULFATE SULFOTRANSFERASE"/>
    <property type="match status" value="1"/>
</dbReference>
<evidence type="ECO:0000256" key="5">
    <source>
        <dbReference type="PIRSR" id="PIRSR637359-3"/>
    </source>
</evidence>
<evidence type="ECO:0000256" key="3">
    <source>
        <dbReference type="PIRSR" id="PIRSR637359-1"/>
    </source>
</evidence>
<protein>
    <submittedName>
        <fullName evidence="7">Heparan sulfate 3-O-sulfotransferase 1</fullName>
    </submittedName>
</protein>
<dbReference type="EMBL" id="LWCA01001829">
    <property type="protein sequence ID" value="OAF64446.1"/>
    <property type="molecule type" value="Genomic_DNA"/>
</dbReference>
<keyword evidence="1 7" id="KW-0808">Transferase</keyword>
<feature type="active site" description="For sulfotransferase activity" evidence="3">
    <location>
        <position position="51"/>
    </location>
</feature>
<gene>
    <name evidence="7" type="ORF">A3Q56_07851</name>
</gene>